<evidence type="ECO:0000256" key="2">
    <source>
        <dbReference type="ARBA" id="ARBA00004370"/>
    </source>
</evidence>
<dbReference type="Pfam" id="PF13426">
    <property type="entry name" value="PAS_9"/>
    <property type="match status" value="1"/>
</dbReference>
<dbReference type="PROSITE" id="PS50885">
    <property type="entry name" value="HAMP"/>
    <property type="match status" value="1"/>
</dbReference>
<dbReference type="SMART" id="SM00091">
    <property type="entry name" value="PAS"/>
    <property type="match status" value="3"/>
</dbReference>
<dbReference type="Pfam" id="PF00512">
    <property type="entry name" value="HisKA"/>
    <property type="match status" value="1"/>
</dbReference>
<feature type="modified residue" description="4-aspartylphosphate" evidence="9">
    <location>
        <position position="1240"/>
    </location>
</feature>
<evidence type="ECO:0000256" key="8">
    <source>
        <dbReference type="PROSITE-ProRule" id="PRU00110"/>
    </source>
</evidence>
<protein>
    <recommendedName>
        <fullName evidence="3">histidine kinase</fullName>
        <ecNumber evidence="3">2.7.13.3</ecNumber>
    </recommendedName>
</protein>
<dbReference type="Proteomes" id="UP001219956">
    <property type="component" value="Unassembled WGS sequence"/>
</dbReference>
<keyword evidence="4 9" id="KW-0597">Phosphoprotein</keyword>
<dbReference type="CDD" id="cd17546">
    <property type="entry name" value="REC_hyHK_CKI1_RcsC-like"/>
    <property type="match status" value="1"/>
</dbReference>
<feature type="domain" description="HAMP" evidence="14">
    <location>
        <begin position="336"/>
        <end position="388"/>
    </location>
</feature>
<dbReference type="SMART" id="SM00304">
    <property type="entry name" value="HAMP"/>
    <property type="match status" value="1"/>
</dbReference>
<keyword evidence="6" id="KW-0418">Kinase</keyword>
<dbReference type="Pfam" id="PF00989">
    <property type="entry name" value="PAS"/>
    <property type="match status" value="1"/>
</dbReference>
<dbReference type="InterPro" id="IPR005467">
    <property type="entry name" value="His_kinase_dom"/>
</dbReference>
<dbReference type="InterPro" id="IPR036097">
    <property type="entry name" value="HisK_dim/P_sf"/>
</dbReference>
<dbReference type="InterPro" id="IPR036890">
    <property type="entry name" value="HATPase_C_sf"/>
</dbReference>
<evidence type="ECO:0000259" key="13">
    <source>
        <dbReference type="PROSITE" id="PS50113"/>
    </source>
</evidence>
<feature type="domain" description="PAS" evidence="12">
    <location>
        <begin position="411"/>
        <end position="482"/>
    </location>
</feature>
<dbReference type="PANTHER" id="PTHR45339:SF3">
    <property type="entry name" value="HISTIDINE KINASE"/>
    <property type="match status" value="1"/>
</dbReference>
<dbReference type="InterPro" id="IPR008207">
    <property type="entry name" value="Sig_transdc_His_kin_Hpt_dom"/>
</dbReference>
<comment type="caution">
    <text evidence="16">The sequence shown here is derived from an EMBL/GenBank/DDBJ whole genome shotgun (WGS) entry which is preliminary data.</text>
</comment>
<feature type="domain" description="Histidine kinase" evidence="10">
    <location>
        <begin position="823"/>
        <end position="1040"/>
    </location>
</feature>
<dbReference type="CDD" id="cd16922">
    <property type="entry name" value="HATPase_EvgS-ArcB-TorS-like"/>
    <property type="match status" value="1"/>
</dbReference>
<dbReference type="SMART" id="SM00086">
    <property type="entry name" value="PAC"/>
    <property type="match status" value="2"/>
</dbReference>
<evidence type="ECO:0000259" key="14">
    <source>
        <dbReference type="PROSITE" id="PS50885"/>
    </source>
</evidence>
<sequence>MPTMSLRHRFLLWFLLGSLLPVVFTGVVAYQQARESLLAGLFDQMRALTDDRVRELQHWRLSQADHVQVLAANPAIQQCKTRLGEAMRQHGPLSVAYGVARSMCSQALALGGLEGVDDILLADVDGRVVYSAKGRRDFGAELFRGELGRTVLADNVRKALREPGMHFVPYELYAPSGRETAFWLASMVEQGKVSGFFIVSISNASLNPILTSREGLGQSGEMMLARQEPDGKALIMGPLRHHKDAAFQLHLTRRTTDPQPIFDALQGQRGAGLRRDYRGEPVLAAWAPVPDLGWAVEVKIDQQEALEPLHQLQWQVLQVLLLVALVISALAYWAAQRLLRPLQALVQASVRLGEGDIHSRISHPGTDEIGVLGHSFNSMAEQLAQSQKRLWNYAFELEAKVAEHTATLLQRQQQLEDAEQMARLGYYIVDLYSGVVSWSRQLSSLLDYPEQFDASEVLFLARIHPDDQARVLAAYRQAQTGPYHLNYRLLLAGEVKYVQEQGRYDFTDTGEPLRRMAVIQDISHYVAILEEKTATLQALEQERLARAEQAVGHAEAKAQAILHAIDDGIIGLSTAGQVVFSNPAAASLLGQVVATLTGRALDDVLLHHNPEGEPFGTPGPLAQALALGQPCASQWELFGSAQRAAFPVSYELHLLPEGHGDLAAVLYFRDISAQRASEAKLEQMSRAVTQSPAGVLITDTQGVIEYVNPRLMAMTGYSEQEILGQTPQLFKSGQTSEQTYQDLWHTLRQGNSWHGEMLNRRKDGRELWLMQMISPLRDSAGRLTHFISIQEDIGEQKALAQQMEAARLAAEAAAATKSAFLANMSHEIRTPMNAIIGMADLALRDALPERTRQFLQKLLGSARGLLDIINDILDFSKIESGHLQVEHVPFDLEDVLGSLADMLAMRLEGKPVELVFDIAPGVPPVLVGDSLRLGQVLLNLLGNAVKFTREGEIILRIYPQDGGWHFSVSDSGIGMSAAQQQGLFQPFSQADVSTQRRYGGTGLGLVISSQLVRLMGGECIDVVSQPGVGSTFSFALPLAAGDGQKQAGPLAVNRVYLYGVRPTLSAVLQQQLAAMGLPVQPFGGVGATVCALAEQRAGDVWLVDIDQPGWPHVFSEVHWQPGVWCVLLSVRHLGMAELAPFMPAAMPVAAIWVKPLTPQRLRHGLKQLGRKPAQLQQVPAQVHEQCLAGRQVLVVDDVLLNQEVVAAYLMDAGAQVSYAGNGEEALHRLASEKPDIILMDCHMPVMDGFVATARIRAHPLWSGIPIVALTANALSGSREEAIAAGMDDYISKPIDPDKLFAVLARLGISQPQAGARVVAPLAVAGAAIEAAPQEHDAWQALQHAGVHLEEGLARAMGKRKVYLKWLRLFAQSQQSFPQDAAQALAQQDWVLLQRLAHTLKGAASNVSAETVRGLAEQLENSVRDQQAEPVLAGQLAALVPVFEACRQAIVVLPDSE</sequence>
<dbReference type="InterPro" id="IPR001610">
    <property type="entry name" value="PAC"/>
</dbReference>
<dbReference type="Pfam" id="PF00072">
    <property type="entry name" value="Response_reg"/>
    <property type="match status" value="1"/>
</dbReference>
<dbReference type="InterPro" id="IPR001789">
    <property type="entry name" value="Sig_transdc_resp-reg_receiver"/>
</dbReference>
<dbReference type="InterPro" id="IPR013655">
    <property type="entry name" value="PAS_fold_3"/>
</dbReference>
<dbReference type="Gene3D" id="3.30.565.10">
    <property type="entry name" value="Histidine kinase-like ATPase, C-terminal domain"/>
    <property type="match status" value="1"/>
</dbReference>
<evidence type="ECO:0000259" key="10">
    <source>
        <dbReference type="PROSITE" id="PS50109"/>
    </source>
</evidence>
<dbReference type="EC" id="2.7.13.3" evidence="3"/>
<evidence type="ECO:0000256" key="1">
    <source>
        <dbReference type="ARBA" id="ARBA00000085"/>
    </source>
</evidence>
<dbReference type="Pfam" id="PF00672">
    <property type="entry name" value="HAMP"/>
    <property type="match status" value="1"/>
</dbReference>
<name>A0ABT5IU06_9NEIS</name>
<dbReference type="Gene3D" id="3.30.450.20">
    <property type="entry name" value="PAS domain"/>
    <property type="match status" value="3"/>
</dbReference>
<dbReference type="InterPro" id="IPR013767">
    <property type="entry name" value="PAS_fold"/>
</dbReference>
<feature type="domain" description="Response regulatory" evidence="11">
    <location>
        <begin position="1191"/>
        <end position="1307"/>
    </location>
</feature>
<proteinExistence type="predicted"/>
<dbReference type="PROSITE" id="PS50110">
    <property type="entry name" value="RESPONSE_REGULATORY"/>
    <property type="match status" value="1"/>
</dbReference>
<evidence type="ECO:0000313" key="16">
    <source>
        <dbReference type="EMBL" id="MDC7715993.1"/>
    </source>
</evidence>
<dbReference type="EMBL" id="JAQQLF010000002">
    <property type="protein sequence ID" value="MDC7715993.1"/>
    <property type="molecule type" value="Genomic_DNA"/>
</dbReference>
<evidence type="ECO:0000259" key="11">
    <source>
        <dbReference type="PROSITE" id="PS50110"/>
    </source>
</evidence>
<evidence type="ECO:0000313" key="17">
    <source>
        <dbReference type="Proteomes" id="UP001219956"/>
    </source>
</evidence>
<organism evidence="16 17">
    <name type="scientific">Vogesella aquatica</name>
    <dbReference type="NCBI Taxonomy" id="2984206"/>
    <lineage>
        <taxon>Bacteria</taxon>
        <taxon>Pseudomonadati</taxon>
        <taxon>Pseudomonadota</taxon>
        <taxon>Betaproteobacteria</taxon>
        <taxon>Neisseriales</taxon>
        <taxon>Chromobacteriaceae</taxon>
        <taxon>Vogesella</taxon>
    </lineage>
</organism>
<dbReference type="InterPro" id="IPR035965">
    <property type="entry name" value="PAS-like_dom_sf"/>
</dbReference>
<comment type="subcellular location">
    <subcellularLocation>
        <location evidence="2">Membrane</location>
    </subcellularLocation>
</comment>
<dbReference type="PANTHER" id="PTHR45339">
    <property type="entry name" value="HYBRID SIGNAL TRANSDUCTION HISTIDINE KINASE J"/>
    <property type="match status" value="1"/>
</dbReference>
<dbReference type="CDD" id="cd00130">
    <property type="entry name" value="PAS"/>
    <property type="match status" value="3"/>
</dbReference>
<dbReference type="NCBIfam" id="TIGR00229">
    <property type="entry name" value="sensory_box"/>
    <property type="match status" value="1"/>
</dbReference>
<dbReference type="SUPFAM" id="SSF47226">
    <property type="entry name" value="Histidine-containing phosphotransfer domain, HPT domain"/>
    <property type="match status" value="1"/>
</dbReference>
<dbReference type="Pfam" id="PF01627">
    <property type="entry name" value="Hpt"/>
    <property type="match status" value="1"/>
</dbReference>
<dbReference type="PROSITE" id="PS50109">
    <property type="entry name" value="HIS_KIN"/>
    <property type="match status" value="1"/>
</dbReference>
<feature type="modified residue" description="Phosphohistidine" evidence="8">
    <location>
        <position position="1397"/>
    </location>
</feature>
<dbReference type="PROSITE" id="PS50894">
    <property type="entry name" value="HPT"/>
    <property type="match status" value="1"/>
</dbReference>
<evidence type="ECO:0000256" key="7">
    <source>
        <dbReference type="ARBA" id="ARBA00023012"/>
    </source>
</evidence>
<dbReference type="SMART" id="SM00448">
    <property type="entry name" value="REC"/>
    <property type="match status" value="1"/>
</dbReference>
<dbReference type="PRINTS" id="PR00344">
    <property type="entry name" value="BCTRLSENSOR"/>
</dbReference>
<dbReference type="Pfam" id="PF02518">
    <property type="entry name" value="HATPase_c"/>
    <property type="match status" value="1"/>
</dbReference>
<dbReference type="Gene3D" id="3.40.50.2300">
    <property type="match status" value="1"/>
</dbReference>
<evidence type="ECO:0000256" key="4">
    <source>
        <dbReference type="ARBA" id="ARBA00022553"/>
    </source>
</evidence>
<dbReference type="CDD" id="cd00082">
    <property type="entry name" value="HisKA"/>
    <property type="match status" value="1"/>
</dbReference>
<dbReference type="SUPFAM" id="SSF158472">
    <property type="entry name" value="HAMP domain-like"/>
    <property type="match status" value="1"/>
</dbReference>
<dbReference type="SUPFAM" id="SSF55785">
    <property type="entry name" value="PYP-like sensor domain (PAS domain)"/>
    <property type="match status" value="3"/>
</dbReference>
<dbReference type="CDD" id="cd06225">
    <property type="entry name" value="HAMP"/>
    <property type="match status" value="1"/>
</dbReference>
<evidence type="ECO:0000259" key="12">
    <source>
        <dbReference type="PROSITE" id="PS50112"/>
    </source>
</evidence>
<dbReference type="InterPro" id="IPR003661">
    <property type="entry name" value="HisK_dim/P_dom"/>
</dbReference>
<dbReference type="InterPro" id="IPR003660">
    <property type="entry name" value="HAMP_dom"/>
</dbReference>
<dbReference type="Gene3D" id="6.10.340.10">
    <property type="match status" value="1"/>
</dbReference>
<gene>
    <name evidence="16" type="ORF">PQU95_01980</name>
</gene>
<feature type="domain" description="PAS" evidence="12">
    <location>
        <begin position="680"/>
        <end position="726"/>
    </location>
</feature>
<feature type="domain" description="HPt" evidence="15">
    <location>
        <begin position="1358"/>
        <end position="1456"/>
    </location>
</feature>
<keyword evidence="17" id="KW-1185">Reference proteome</keyword>
<dbReference type="PROSITE" id="PS50112">
    <property type="entry name" value="PAS"/>
    <property type="match status" value="3"/>
</dbReference>
<comment type="catalytic activity">
    <reaction evidence="1">
        <text>ATP + protein L-histidine = ADP + protein N-phospho-L-histidine.</text>
        <dbReference type="EC" id="2.7.13.3"/>
    </reaction>
</comment>
<accession>A0ABT5IU06</accession>
<dbReference type="RefSeq" id="WP_272750443.1">
    <property type="nucleotide sequence ID" value="NZ_JAQQLF010000002.1"/>
</dbReference>
<dbReference type="SUPFAM" id="SSF52172">
    <property type="entry name" value="CheY-like"/>
    <property type="match status" value="1"/>
</dbReference>
<evidence type="ECO:0000256" key="9">
    <source>
        <dbReference type="PROSITE-ProRule" id="PRU00169"/>
    </source>
</evidence>
<evidence type="ECO:0000256" key="3">
    <source>
        <dbReference type="ARBA" id="ARBA00012438"/>
    </source>
</evidence>
<dbReference type="SMART" id="SM00388">
    <property type="entry name" value="HisKA"/>
    <property type="match status" value="1"/>
</dbReference>
<dbReference type="InterPro" id="IPR000700">
    <property type="entry name" value="PAS-assoc_C"/>
</dbReference>
<dbReference type="Gene3D" id="1.20.120.160">
    <property type="entry name" value="HPT domain"/>
    <property type="match status" value="1"/>
</dbReference>
<feature type="domain" description="PAS" evidence="12">
    <location>
        <begin position="554"/>
        <end position="611"/>
    </location>
</feature>
<dbReference type="PROSITE" id="PS50113">
    <property type="entry name" value="PAC"/>
    <property type="match status" value="1"/>
</dbReference>
<dbReference type="InterPro" id="IPR003594">
    <property type="entry name" value="HATPase_dom"/>
</dbReference>
<dbReference type="InterPro" id="IPR036641">
    <property type="entry name" value="HPT_dom_sf"/>
</dbReference>
<dbReference type="Gene3D" id="1.10.287.130">
    <property type="match status" value="1"/>
</dbReference>
<dbReference type="CDD" id="cd18774">
    <property type="entry name" value="PDC2_HK_sensor"/>
    <property type="match status" value="1"/>
</dbReference>
<keyword evidence="7" id="KW-0902">Two-component regulatory system</keyword>
<dbReference type="Pfam" id="PF08447">
    <property type="entry name" value="PAS_3"/>
    <property type="match status" value="1"/>
</dbReference>
<feature type="domain" description="PAC" evidence="13">
    <location>
        <begin position="751"/>
        <end position="805"/>
    </location>
</feature>
<evidence type="ECO:0000256" key="6">
    <source>
        <dbReference type="ARBA" id="ARBA00022777"/>
    </source>
</evidence>
<dbReference type="SUPFAM" id="SSF55874">
    <property type="entry name" value="ATPase domain of HSP90 chaperone/DNA topoisomerase II/histidine kinase"/>
    <property type="match status" value="1"/>
</dbReference>
<dbReference type="SUPFAM" id="SSF47384">
    <property type="entry name" value="Homodimeric domain of signal transducing histidine kinase"/>
    <property type="match status" value="1"/>
</dbReference>
<reference evidence="16 17" key="1">
    <citation type="submission" date="2023-01" db="EMBL/GenBank/DDBJ databases">
        <title>Novel species of the genus Vogesella isolated from rivers.</title>
        <authorList>
            <person name="Lu H."/>
        </authorList>
    </citation>
    <scope>NUCLEOTIDE SEQUENCE [LARGE SCALE GENOMIC DNA]</scope>
    <source>
        <strain evidence="16 17">DC21W</strain>
    </source>
</reference>
<evidence type="ECO:0000256" key="5">
    <source>
        <dbReference type="ARBA" id="ARBA00022679"/>
    </source>
</evidence>
<dbReference type="InterPro" id="IPR011006">
    <property type="entry name" value="CheY-like_superfamily"/>
</dbReference>
<keyword evidence="5" id="KW-0808">Transferase</keyword>
<dbReference type="SMART" id="SM00387">
    <property type="entry name" value="HATPase_c"/>
    <property type="match status" value="1"/>
</dbReference>
<evidence type="ECO:0000259" key="15">
    <source>
        <dbReference type="PROSITE" id="PS50894"/>
    </source>
</evidence>
<dbReference type="InterPro" id="IPR000014">
    <property type="entry name" value="PAS"/>
</dbReference>
<dbReference type="SMART" id="SM00073">
    <property type="entry name" value="HPT"/>
    <property type="match status" value="1"/>
</dbReference>
<dbReference type="InterPro" id="IPR004358">
    <property type="entry name" value="Sig_transdc_His_kin-like_C"/>
</dbReference>